<dbReference type="PIRSF" id="PIRSF000530">
    <property type="entry name" value="Galactokinase"/>
    <property type="match status" value="1"/>
</dbReference>
<feature type="domain" description="GHMP kinase N-terminal" evidence="6">
    <location>
        <begin position="124"/>
        <end position="212"/>
    </location>
</feature>
<dbReference type="InterPro" id="IPR006203">
    <property type="entry name" value="GHMP_knse_ATP-bd_CS"/>
</dbReference>
<dbReference type="GeneID" id="16072446"/>
<dbReference type="InterPro" id="IPR036554">
    <property type="entry name" value="GHMP_kinase_C_sf"/>
</dbReference>
<dbReference type="Pfam" id="PF00288">
    <property type="entry name" value="GHMP_kinases_N"/>
    <property type="match status" value="1"/>
</dbReference>
<gene>
    <name evidence="9" type="ORF">PTSG_06504</name>
</gene>
<dbReference type="PRINTS" id="PR00473">
    <property type="entry name" value="GALCTOKINASE"/>
</dbReference>
<evidence type="ECO:0000256" key="2">
    <source>
        <dbReference type="ARBA" id="ARBA00022679"/>
    </source>
</evidence>
<dbReference type="GO" id="GO:0005829">
    <property type="term" value="C:cytosol"/>
    <property type="evidence" value="ECO:0007669"/>
    <property type="project" value="TreeGrafter"/>
</dbReference>
<keyword evidence="3" id="KW-0547">Nucleotide-binding</keyword>
<dbReference type="PROSITE" id="PS00106">
    <property type="entry name" value="GALACTOKINASE"/>
    <property type="match status" value="1"/>
</dbReference>
<feature type="domain" description="GHMP kinase C-terminal" evidence="7">
    <location>
        <begin position="368"/>
        <end position="441"/>
    </location>
</feature>
<keyword evidence="2" id="KW-0808">Transferase</keyword>
<dbReference type="OMA" id="GFHDTYF"/>
<dbReference type="GO" id="GO:0006012">
    <property type="term" value="P:galactose metabolic process"/>
    <property type="evidence" value="ECO:0007669"/>
    <property type="project" value="InterPro"/>
</dbReference>
<dbReference type="Gene3D" id="3.30.70.3170">
    <property type="match status" value="1"/>
</dbReference>
<dbReference type="Pfam" id="PF10509">
    <property type="entry name" value="GalKase_gal_bdg"/>
    <property type="match status" value="1"/>
</dbReference>
<dbReference type="InterPro" id="IPR014721">
    <property type="entry name" value="Ribsml_uS5_D2-typ_fold_subgr"/>
</dbReference>
<accession>F2UG01</accession>
<dbReference type="InterPro" id="IPR020568">
    <property type="entry name" value="Ribosomal_Su5_D2-typ_SF"/>
</dbReference>
<dbReference type="InterPro" id="IPR013750">
    <property type="entry name" value="GHMP_kinase_C_dom"/>
</dbReference>
<dbReference type="EMBL" id="GL832972">
    <property type="protein sequence ID" value="EGD75429.1"/>
    <property type="molecule type" value="Genomic_DNA"/>
</dbReference>
<dbReference type="InterPro" id="IPR019539">
    <property type="entry name" value="GalKase_N"/>
</dbReference>
<evidence type="ECO:0000256" key="4">
    <source>
        <dbReference type="ARBA" id="ARBA00022777"/>
    </source>
</evidence>
<dbReference type="InterPro" id="IPR006206">
    <property type="entry name" value="Mevalonate/galactokinase"/>
</dbReference>
<organism evidence="10">
    <name type="scientific">Salpingoeca rosetta (strain ATCC 50818 / BSB-021)</name>
    <dbReference type="NCBI Taxonomy" id="946362"/>
    <lineage>
        <taxon>Eukaryota</taxon>
        <taxon>Choanoflagellata</taxon>
        <taxon>Craspedida</taxon>
        <taxon>Salpingoecidae</taxon>
        <taxon>Salpingoeca</taxon>
    </lineage>
</organism>
<protein>
    <submittedName>
        <fullName evidence="9">Galactokinase 2</fullName>
    </submittedName>
</protein>
<dbReference type="OrthoDB" id="187738at2759"/>
<dbReference type="GO" id="GO:0005524">
    <property type="term" value="F:ATP binding"/>
    <property type="evidence" value="ECO:0007669"/>
    <property type="project" value="UniProtKB-KW"/>
</dbReference>
<dbReference type="AlphaFoldDB" id="F2UG01"/>
<evidence type="ECO:0000259" key="8">
    <source>
        <dbReference type="Pfam" id="PF10509"/>
    </source>
</evidence>
<dbReference type="SUPFAM" id="SSF55060">
    <property type="entry name" value="GHMP Kinase, C-terminal domain"/>
    <property type="match status" value="1"/>
</dbReference>
<dbReference type="InParanoid" id="F2UG01"/>
<feature type="domain" description="Galactokinase N-terminal" evidence="8">
    <location>
        <begin position="40"/>
        <end position="88"/>
    </location>
</feature>
<comment type="similarity">
    <text evidence="1">Belongs to the GHMP kinase family. GalK subfamily.</text>
</comment>
<dbReference type="PRINTS" id="PR00959">
    <property type="entry name" value="MEVGALKINASE"/>
</dbReference>
<evidence type="ECO:0000256" key="3">
    <source>
        <dbReference type="ARBA" id="ARBA00022741"/>
    </source>
</evidence>
<evidence type="ECO:0000256" key="5">
    <source>
        <dbReference type="ARBA" id="ARBA00022840"/>
    </source>
</evidence>
<dbReference type="PANTHER" id="PTHR10457">
    <property type="entry name" value="MEVALONATE KINASE/GALACTOKINASE"/>
    <property type="match status" value="1"/>
</dbReference>
<evidence type="ECO:0000313" key="9">
    <source>
        <dbReference type="EMBL" id="EGD75429.1"/>
    </source>
</evidence>
<evidence type="ECO:0000313" key="10">
    <source>
        <dbReference type="Proteomes" id="UP000007799"/>
    </source>
</evidence>
<dbReference type="SUPFAM" id="SSF54211">
    <property type="entry name" value="Ribosomal protein S5 domain 2-like"/>
    <property type="match status" value="1"/>
</dbReference>
<dbReference type="GO" id="GO:0004335">
    <property type="term" value="F:galactokinase activity"/>
    <property type="evidence" value="ECO:0007669"/>
    <property type="project" value="InterPro"/>
</dbReference>
<evidence type="ECO:0000259" key="6">
    <source>
        <dbReference type="Pfam" id="PF00288"/>
    </source>
</evidence>
<evidence type="ECO:0000259" key="7">
    <source>
        <dbReference type="Pfam" id="PF08544"/>
    </source>
</evidence>
<reference evidence="9" key="1">
    <citation type="submission" date="2009-08" db="EMBL/GenBank/DDBJ databases">
        <title>Annotation of Salpingoeca rosetta.</title>
        <authorList>
            <consortium name="The Broad Institute Genome Sequencing Platform"/>
            <person name="Russ C."/>
            <person name="Cuomo C."/>
            <person name="Burger G."/>
            <person name="Gray M.W."/>
            <person name="Holland P.W.H."/>
            <person name="King N."/>
            <person name="Lang F.B.F."/>
            <person name="Roger A.J."/>
            <person name="Ruiz-Trillo I."/>
            <person name="Young S.K."/>
            <person name="Zeng Q."/>
            <person name="Gargeya S."/>
            <person name="Alvarado L."/>
            <person name="Berlin A."/>
            <person name="Chapman S.B."/>
            <person name="Chen Z."/>
            <person name="Freedman E."/>
            <person name="Gellesch M."/>
            <person name="Goldberg J."/>
            <person name="Griggs A."/>
            <person name="Gujja S."/>
            <person name="Heilman E."/>
            <person name="Heiman D."/>
            <person name="Howarth C."/>
            <person name="Mehta T."/>
            <person name="Neiman D."/>
            <person name="Pearson M."/>
            <person name="Roberts A."/>
            <person name="Saif S."/>
            <person name="Shea T."/>
            <person name="Shenoy N."/>
            <person name="Sisk P."/>
            <person name="Stolte C."/>
            <person name="Sykes S."/>
            <person name="White J."/>
            <person name="Yandava C."/>
            <person name="Haas B."/>
            <person name="Nusbaum C."/>
            <person name="Birren B."/>
        </authorList>
    </citation>
    <scope>NUCLEOTIDE SEQUENCE [LARGE SCALE GENOMIC DNA]</scope>
    <source>
        <strain evidence="9">ATCC 50818</strain>
    </source>
</reference>
<keyword evidence="10" id="KW-1185">Reference proteome</keyword>
<dbReference type="NCBIfam" id="TIGR00131">
    <property type="entry name" value="gal_kin"/>
    <property type="match status" value="1"/>
</dbReference>
<dbReference type="InterPro" id="IPR000705">
    <property type="entry name" value="Galactokinase"/>
</dbReference>
<dbReference type="Pfam" id="PF08544">
    <property type="entry name" value="GHMP_kinases_C"/>
    <property type="match status" value="1"/>
</dbReference>
<keyword evidence="5" id="KW-0067">ATP-binding</keyword>
<dbReference type="Gene3D" id="3.30.230.10">
    <property type="match status" value="1"/>
</dbReference>
<evidence type="ECO:0000256" key="1">
    <source>
        <dbReference type="ARBA" id="ARBA00006566"/>
    </source>
</evidence>
<dbReference type="PROSITE" id="PS00627">
    <property type="entry name" value="GHMP_KINASES_ATP"/>
    <property type="match status" value="1"/>
</dbReference>
<dbReference type="Proteomes" id="UP000007799">
    <property type="component" value="Unassembled WGS sequence"/>
</dbReference>
<sequence length="469" mass="50419">MAEQDSKRSKTDAAVPVVALAADTSLTDKQRSRCGALTAAFAKACGRQPDFICRAPGRVNLIGEHIDYSGYGVLPMAIEQDILIAVAPNDTNTLNISNVNSKFATRNMSCWPVDIDDTKHEWTNYFLAGYRGLLEHAKCTTPIGLDVVVDGVVPTGSGLSSSSAFVVCAALVAMHANALSFPKTELATVCAKAEHYVGTEGGGMDQTISIMAQPGVGLYIQFHPIRATPAQLPQGGAFVIANTLVEANKYVTAGSCYNKRVVECRAAARILAAKLNIEDAVSVRRLGDVQERAGKSLRDMMDVVDTHLSKDDYTQDDIAKELGITVDEVVATVLSPSTKDQTHFNLHDRARHVFSEAQRVLDFKDATTLADMGRLMDESHASCRDQYHCSCPELDQLTALCREAGAYGSRLTGAGWGGSTVSLVPEDDVDAFLAKIKKGYYEQSPQRLEQVDSALFVTSAGPGACVFTL</sequence>
<dbReference type="InterPro" id="IPR006204">
    <property type="entry name" value="GHMP_kinase_N_dom"/>
</dbReference>
<dbReference type="PANTHER" id="PTHR10457:SF7">
    <property type="entry name" value="GALACTOKINASE-RELATED"/>
    <property type="match status" value="1"/>
</dbReference>
<proteinExistence type="inferred from homology"/>
<dbReference type="InterPro" id="IPR019741">
    <property type="entry name" value="Galactokinase_CS"/>
</dbReference>
<dbReference type="STRING" id="946362.F2UG01"/>
<dbReference type="FunCoup" id="F2UG01">
    <property type="interactions" value="1058"/>
</dbReference>
<dbReference type="Gene3D" id="1.20.1440.340">
    <property type="match status" value="1"/>
</dbReference>
<name>F2UG01_SALR5</name>
<keyword evidence="4 9" id="KW-0418">Kinase</keyword>
<dbReference type="KEGG" id="sre:PTSG_06504"/>
<dbReference type="eggNOG" id="KOG0631">
    <property type="taxonomic scope" value="Eukaryota"/>
</dbReference>
<dbReference type="RefSeq" id="XP_004991886.1">
    <property type="nucleotide sequence ID" value="XM_004991829.1"/>
</dbReference>